<evidence type="ECO:0000313" key="1">
    <source>
        <dbReference type="EMBL" id="RRS05404.1"/>
    </source>
</evidence>
<reference evidence="1 2" key="1">
    <citation type="submission" date="2018-12" db="EMBL/GenBank/DDBJ databases">
        <title>The whole draft genome of Aquabacterium sp. SJQ9.</title>
        <authorList>
            <person name="Sun L."/>
            <person name="Gao X."/>
            <person name="Chen W."/>
            <person name="Huang K."/>
        </authorList>
    </citation>
    <scope>NUCLEOTIDE SEQUENCE [LARGE SCALE GENOMIC DNA]</scope>
    <source>
        <strain evidence="1 2">SJQ9</strain>
    </source>
</reference>
<dbReference type="Proteomes" id="UP000269265">
    <property type="component" value="Unassembled WGS sequence"/>
</dbReference>
<dbReference type="EMBL" id="RSED01000003">
    <property type="protein sequence ID" value="RRS05404.1"/>
    <property type="molecule type" value="Genomic_DNA"/>
</dbReference>
<gene>
    <name evidence="1" type="ORF">EIP75_04115</name>
</gene>
<comment type="caution">
    <text evidence="1">The sequence shown here is derived from an EMBL/GenBank/DDBJ whole genome shotgun (WGS) entry which is preliminary data.</text>
</comment>
<dbReference type="RefSeq" id="WP_125241973.1">
    <property type="nucleotide sequence ID" value="NZ_RSED01000003.1"/>
</dbReference>
<organism evidence="1 2">
    <name type="scientific">Aquabacterium soli</name>
    <dbReference type="NCBI Taxonomy" id="2493092"/>
    <lineage>
        <taxon>Bacteria</taxon>
        <taxon>Pseudomonadati</taxon>
        <taxon>Pseudomonadota</taxon>
        <taxon>Betaproteobacteria</taxon>
        <taxon>Burkholderiales</taxon>
        <taxon>Aquabacterium</taxon>
    </lineage>
</organism>
<accession>A0A3R8U600</accession>
<evidence type="ECO:0000313" key="2">
    <source>
        <dbReference type="Proteomes" id="UP000269265"/>
    </source>
</evidence>
<protein>
    <submittedName>
        <fullName evidence="1">Uncharacterized protein</fullName>
    </submittedName>
</protein>
<dbReference type="AlphaFoldDB" id="A0A3R8U600"/>
<keyword evidence="2" id="KW-1185">Reference proteome</keyword>
<dbReference type="OrthoDB" id="8927965at2"/>
<sequence length="159" mass="17461">MGQNRISLSNEDYAEVDAALDALESSLAVLTHLSLQERRALPKMAEKSEDFCRRTLTVLSQNPQIVPPGLDVAQAQRGLEQLGALRVRTARLRRLLGRAEDSEMAVGSEVMNASLEGYALLKVLGWGPGLDALCEDIGARFYRTPRQPRSDVAAPMQDQ</sequence>
<name>A0A3R8U600_9BURK</name>
<proteinExistence type="predicted"/>